<evidence type="ECO:0000256" key="6">
    <source>
        <dbReference type="ARBA" id="ARBA00022719"/>
    </source>
</evidence>
<keyword evidence="9 10" id="KW-0472">Membrane</keyword>
<feature type="transmembrane region" description="Helical" evidence="10">
    <location>
        <begin position="62"/>
        <end position="87"/>
    </location>
</feature>
<accession>A0A7Y9PE32</accession>
<proteinExistence type="inferred from homology"/>
<dbReference type="RefSeq" id="WP_179487262.1">
    <property type="nucleotide sequence ID" value="NZ_JACCCW010000001.1"/>
</dbReference>
<evidence type="ECO:0000256" key="1">
    <source>
        <dbReference type="ARBA" id="ARBA00002378"/>
    </source>
</evidence>
<dbReference type="GO" id="GO:0030964">
    <property type="term" value="C:NADH dehydrogenase complex"/>
    <property type="evidence" value="ECO:0007669"/>
    <property type="project" value="TreeGrafter"/>
</dbReference>
<evidence type="ECO:0000256" key="9">
    <source>
        <dbReference type="ARBA" id="ARBA00023136"/>
    </source>
</evidence>
<keyword evidence="10" id="KW-0520">NAD</keyword>
<dbReference type="AlphaFoldDB" id="A0A7Y9PE32"/>
<dbReference type="Gene3D" id="1.10.287.3510">
    <property type="match status" value="1"/>
</dbReference>
<dbReference type="InterPro" id="IPR001133">
    <property type="entry name" value="NADH_UbQ_OxRdtase_chain4L/K"/>
</dbReference>
<name>A0A7Y9PE32_9BACT</name>
<keyword evidence="10" id="KW-1003">Cell membrane</keyword>
<keyword evidence="7 10" id="KW-1278">Translocase</keyword>
<comment type="similarity">
    <text evidence="3 10">Belongs to the complex I subunit 4L family.</text>
</comment>
<feature type="transmembrane region" description="Helical" evidence="10">
    <location>
        <begin position="30"/>
        <end position="50"/>
    </location>
</feature>
<comment type="caution">
    <text evidence="10">Lacks conserved residue(s) required for the propagation of feature annotation.</text>
</comment>
<dbReference type="EMBL" id="JACCCW010000001">
    <property type="protein sequence ID" value="NYF78107.1"/>
    <property type="molecule type" value="Genomic_DNA"/>
</dbReference>
<dbReference type="HAMAP" id="MF_01456">
    <property type="entry name" value="NDH1_NuoK"/>
    <property type="match status" value="1"/>
</dbReference>
<organism evidence="11 12">
    <name type="scientific">Granulicella arctica</name>
    <dbReference type="NCBI Taxonomy" id="940613"/>
    <lineage>
        <taxon>Bacteria</taxon>
        <taxon>Pseudomonadati</taxon>
        <taxon>Acidobacteriota</taxon>
        <taxon>Terriglobia</taxon>
        <taxon>Terriglobales</taxon>
        <taxon>Acidobacteriaceae</taxon>
        <taxon>Granulicella</taxon>
    </lineage>
</organism>
<evidence type="ECO:0000256" key="10">
    <source>
        <dbReference type="HAMAP-Rule" id="MF_01456"/>
    </source>
</evidence>
<evidence type="ECO:0000256" key="4">
    <source>
        <dbReference type="ARBA" id="ARBA00022448"/>
    </source>
</evidence>
<dbReference type="GO" id="GO:0005886">
    <property type="term" value="C:plasma membrane"/>
    <property type="evidence" value="ECO:0007669"/>
    <property type="project" value="UniProtKB-SubCell"/>
</dbReference>
<comment type="subunit">
    <text evidence="10">NDH-1 is composed of 14 different subunits. Subunits NuoA, H, J, K, L, M, N constitute the membrane sector of the complex.</text>
</comment>
<dbReference type="GO" id="GO:0050136">
    <property type="term" value="F:NADH dehydrogenase (quinone) (non-electrogenic) activity"/>
    <property type="evidence" value="ECO:0007669"/>
    <property type="project" value="UniProtKB-UniRule"/>
</dbReference>
<comment type="function">
    <text evidence="1 10">NDH-1 shuttles electrons from NADH, via FMN and iron-sulfur (Fe-S) centers, to quinones in the respiratory chain. The immediate electron acceptor for the enzyme in this species is believed to be ubiquinone. Couples the redox reaction to proton translocation (for every two electrons transferred, four hydrogen ions are translocated across the cytoplasmic membrane), and thus conserves the redox energy in a proton gradient.</text>
</comment>
<protein>
    <recommendedName>
        <fullName evidence="10">NADH-quinone oxidoreductase subunit K</fullName>
        <ecNumber evidence="10">7.1.1.-</ecNumber>
    </recommendedName>
    <alternativeName>
        <fullName evidence="10">NADH dehydrogenase I subunit K</fullName>
    </alternativeName>
    <alternativeName>
        <fullName evidence="10">NDH-1 subunit K</fullName>
    </alternativeName>
</protein>
<comment type="subcellular location">
    <subcellularLocation>
        <location evidence="10">Cell membrane</location>
        <topology evidence="10">Multi-pass membrane protein</topology>
    </subcellularLocation>
    <subcellularLocation>
        <location evidence="2">Membrane</location>
        <topology evidence="2">Multi-pass membrane protein</topology>
    </subcellularLocation>
</comment>
<dbReference type="NCBIfam" id="NF004320">
    <property type="entry name" value="PRK05715.1-2"/>
    <property type="match status" value="1"/>
</dbReference>
<keyword evidence="8 10" id="KW-1133">Transmembrane helix</keyword>
<evidence type="ECO:0000256" key="5">
    <source>
        <dbReference type="ARBA" id="ARBA00022692"/>
    </source>
</evidence>
<keyword evidence="6 10" id="KW-0874">Quinone</keyword>
<reference evidence="11 12" key="1">
    <citation type="submission" date="2020-07" db="EMBL/GenBank/DDBJ databases">
        <title>Genomic Encyclopedia of Type Strains, Phase IV (KMG-V): Genome sequencing to study the core and pangenomes of soil and plant-associated prokaryotes.</title>
        <authorList>
            <person name="Whitman W."/>
        </authorList>
    </citation>
    <scope>NUCLEOTIDE SEQUENCE [LARGE SCALE GENOMIC DNA]</scope>
    <source>
        <strain evidence="11 12">X4EP2</strain>
    </source>
</reference>
<dbReference type="Proteomes" id="UP000589520">
    <property type="component" value="Unassembled WGS sequence"/>
</dbReference>
<dbReference type="PANTHER" id="PTHR11434">
    <property type="entry name" value="NADH-UBIQUINONE OXIDOREDUCTASE SUBUNIT ND4L"/>
    <property type="match status" value="1"/>
</dbReference>
<dbReference type="FunFam" id="1.10.287.3510:FF:000001">
    <property type="entry name" value="NADH-quinone oxidoreductase subunit K"/>
    <property type="match status" value="1"/>
</dbReference>
<keyword evidence="5 10" id="KW-0812">Transmembrane</keyword>
<keyword evidence="12" id="KW-1185">Reference proteome</keyword>
<gene>
    <name evidence="10" type="primary">nuoK</name>
    <name evidence="11" type="ORF">HDF17_000394</name>
</gene>
<evidence type="ECO:0000256" key="2">
    <source>
        <dbReference type="ARBA" id="ARBA00004141"/>
    </source>
</evidence>
<comment type="caution">
    <text evidence="11">The sequence shown here is derived from an EMBL/GenBank/DDBJ whole genome shotgun (WGS) entry which is preliminary data.</text>
</comment>
<dbReference type="PANTHER" id="PTHR11434:SF16">
    <property type="entry name" value="NADH-UBIQUINONE OXIDOREDUCTASE CHAIN 4L"/>
    <property type="match status" value="1"/>
</dbReference>
<dbReference type="InterPro" id="IPR039428">
    <property type="entry name" value="NUOK/Mnh_C1-like"/>
</dbReference>
<dbReference type="GO" id="GO:0048038">
    <property type="term" value="F:quinone binding"/>
    <property type="evidence" value="ECO:0007669"/>
    <property type="project" value="UniProtKB-KW"/>
</dbReference>
<dbReference type="EC" id="7.1.1.-" evidence="10"/>
<evidence type="ECO:0000313" key="12">
    <source>
        <dbReference type="Proteomes" id="UP000589520"/>
    </source>
</evidence>
<evidence type="ECO:0000313" key="11">
    <source>
        <dbReference type="EMBL" id="NYF78107.1"/>
    </source>
</evidence>
<dbReference type="GO" id="GO:0042773">
    <property type="term" value="P:ATP synthesis coupled electron transport"/>
    <property type="evidence" value="ECO:0007669"/>
    <property type="project" value="InterPro"/>
</dbReference>
<comment type="catalytic activity">
    <reaction evidence="10">
        <text>a quinone + NADH + 5 H(+)(in) = a quinol + NAD(+) + 4 H(+)(out)</text>
        <dbReference type="Rhea" id="RHEA:57888"/>
        <dbReference type="ChEBI" id="CHEBI:15378"/>
        <dbReference type="ChEBI" id="CHEBI:24646"/>
        <dbReference type="ChEBI" id="CHEBI:57540"/>
        <dbReference type="ChEBI" id="CHEBI:57945"/>
        <dbReference type="ChEBI" id="CHEBI:132124"/>
    </reaction>
</comment>
<keyword evidence="10" id="KW-0830">Ubiquinone</keyword>
<evidence type="ECO:0000256" key="7">
    <source>
        <dbReference type="ARBA" id="ARBA00022967"/>
    </source>
</evidence>
<keyword evidence="4 10" id="KW-0813">Transport</keyword>
<evidence type="ECO:0000256" key="3">
    <source>
        <dbReference type="ARBA" id="ARBA00010519"/>
    </source>
</evidence>
<evidence type="ECO:0000256" key="8">
    <source>
        <dbReference type="ARBA" id="ARBA00022989"/>
    </source>
</evidence>
<dbReference type="Pfam" id="PF00420">
    <property type="entry name" value="Oxidored_q2"/>
    <property type="match status" value="1"/>
</dbReference>
<sequence>MNSLTGYLLLSALLFSIGLAGALTRRNAILVLIGIELMLNAANLNFIAFWRYGPNPSALTGIMFAIFSISVAAAEAAVGLGIILAVYRHAKTTDLDQMNSMKG</sequence>